<reference evidence="1 2" key="1">
    <citation type="journal article" date="2022" name="G3 (Bethesda)">
        <title>Whole-genome sequence and methylome profiling of the almond [Prunus dulcis (Mill.) D.A. Webb] cultivar 'Nonpareil'.</title>
        <authorList>
            <person name="D'Amico-Willman K.M."/>
            <person name="Ouma W.Z."/>
            <person name="Meulia T."/>
            <person name="Sideli G.M."/>
            <person name="Gradziel T.M."/>
            <person name="Fresnedo-Ramirez J."/>
        </authorList>
    </citation>
    <scope>NUCLEOTIDE SEQUENCE [LARGE SCALE GENOMIC DNA]</scope>
    <source>
        <strain evidence="1">Clone GOH B32 T37-40</strain>
    </source>
</reference>
<protein>
    <submittedName>
        <fullName evidence="1">Uncharacterized protein</fullName>
    </submittedName>
</protein>
<sequence length="110" mass="12313">MDSSLLGNSDIVTCKVIVRSPYPLYLAASVGIRAKFCLTRGPPMARPDEEDRTCADEEPITFREFDVAVVPYFMGSDCIDGFLQWIADVDEIFDSIAIPEEKLVKMLHPI</sequence>
<dbReference type="Proteomes" id="UP001054821">
    <property type="component" value="Chromosome 8"/>
</dbReference>
<evidence type="ECO:0000313" key="1">
    <source>
        <dbReference type="EMBL" id="KAI5312406.1"/>
    </source>
</evidence>
<keyword evidence="2" id="KW-1185">Reference proteome</keyword>
<organism evidence="1 2">
    <name type="scientific">Prunus dulcis</name>
    <name type="common">Almond</name>
    <name type="synonym">Amygdalus dulcis</name>
    <dbReference type="NCBI Taxonomy" id="3755"/>
    <lineage>
        <taxon>Eukaryota</taxon>
        <taxon>Viridiplantae</taxon>
        <taxon>Streptophyta</taxon>
        <taxon>Embryophyta</taxon>
        <taxon>Tracheophyta</taxon>
        <taxon>Spermatophyta</taxon>
        <taxon>Magnoliopsida</taxon>
        <taxon>eudicotyledons</taxon>
        <taxon>Gunneridae</taxon>
        <taxon>Pentapetalae</taxon>
        <taxon>rosids</taxon>
        <taxon>fabids</taxon>
        <taxon>Rosales</taxon>
        <taxon>Rosaceae</taxon>
        <taxon>Amygdaloideae</taxon>
        <taxon>Amygdaleae</taxon>
        <taxon>Prunus</taxon>
    </lineage>
</organism>
<dbReference type="EMBL" id="JAJFAZ020000008">
    <property type="protein sequence ID" value="KAI5312406.1"/>
    <property type="molecule type" value="Genomic_DNA"/>
</dbReference>
<name>A0AAD4UV08_PRUDU</name>
<gene>
    <name evidence="1" type="ORF">L3X38_041579</name>
</gene>
<dbReference type="AlphaFoldDB" id="A0AAD4UV08"/>
<evidence type="ECO:0000313" key="2">
    <source>
        <dbReference type="Proteomes" id="UP001054821"/>
    </source>
</evidence>
<accession>A0AAD4UV08</accession>
<proteinExistence type="predicted"/>
<comment type="caution">
    <text evidence="1">The sequence shown here is derived from an EMBL/GenBank/DDBJ whole genome shotgun (WGS) entry which is preliminary data.</text>
</comment>